<evidence type="ECO:0000256" key="3">
    <source>
        <dbReference type="ARBA" id="ARBA00023115"/>
    </source>
</evidence>
<sequence length="520" mass="55538">MSRPAIAKITRQDMHLTKKPLMNTRIPPLWLLVFLQTVVSAASLVVEIVAGRMLAPYVGMSLYTWTAVIAVVLAGFSVGHWWGGLMASKPQETALRQTGWVLIAAALSTGLAVVVLQGIAGPVMSAVSHPLGAIIALCTGAFFLPSLFAGVPAPVLAQIGASTAPDSGRALGALFAAGAIGAIAGTLLAGFVFISYLGSTLTLALVALVYVAMALLSFWLAGRLPRAALLASLISLAFAGYALATPSPCDTESKYFCIRSIDVSETKDDPIRMMVLDHLVHGTSSANDPTLMYTDHAAMLDALTELRAPRQDFSSFFIGGGSFSMPRAIAARKGHGPITVAEVDPEVTNIAVRDFWFDPASAHVLHVDARVALARDPDQYDIIIGDAFTDIAVPQHLITQEFFELVRARLTPEGSYLMNVVDYEDNLQTLGAMLRTLETVFPVLEVWVEQRQPVKGERMVFIIAAGNAATPESSFITRAPDAARFGALSDTMVASLKARDSLILTDDFAPIDRLMGLRAD</sequence>
<evidence type="ECO:0000313" key="7">
    <source>
        <dbReference type="EMBL" id="SDY55722.1"/>
    </source>
</evidence>
<dbReference type="Proteomes" id="UP000199026">
    <property type="component" value="Unassembled WGS sequence"/>
</dbReference>
<keyword evidence="2 4" id="KW-0808">Transferase</keyword>
<dbReference type="AlphaFoldDB" id="A0A1H3KU75"/>
<dbReference type="GO" id="GO:0006596">
    <property type="term" value="P:polyamine biosynthetic process"/>
    <property type="evidence" value="ECO:0007669"/>
    <property type="project" value="UniProtKB-UniRule"/>
</dbReference>
<feature type="transmembrane region" description="Helical" evidence="5">
    <location>
        <begin position="65"/>
        <end position="87"/>
    </location>
</feature>
<dbReference type="InterPro" id="IPR030374">
    <property type="entry name" value="PABS"/>
</dbReference>
<feature type="transmembrane region" description="Helical" evidence="5">
    <location>
        <begin position="99"/>
        <end position="119"/>
    </location>
</feature>
<feature type="domain" description="PABS" evidence="6">
    <location>
        <begin position="338"/>
        <end position="466"/>
    </location>
</feature>
<dbReference type="PROSITE" id="PS51006">
    <property type="entry name" value="PABS_2"/>
    <property type="match status" value="1"/>
</dbReference>
<accession>A0A1H3KU75</accession>
<keyword evidence="8" id="KW-1185">Reference proteome</keyword>
<gene>
    <name evidence="7" type="ORF">SAMN05444486_102754</name>
</gene>
<proteinExistence type="inferred from homology"/>
<keyword evidence="3 4" id="KW-0620">Polyamine biosynthesis</keyword>
<dbReference type="InterPro" id="IPR029063">
    <property type="entry name" value="SAM-dependent_MTases_sf"/>
</dbReference>
<dbReference type="GO" id="GO:0016740">
    <property type="term" value="F:transferase activity"/>
    <property type="evidence" value="ECO:0007669"/>
    <property type="project" value="UniProtKB-UniRule"/>
</dbReference>
<protein>
    <submittedName>
        <fullName evidence="7">Spermidine synthase</fullName>
    </submittedName>
</protein>
<dbReference type="InterPro" id="IPR036259">
    <property type="entry name" value="MFS_trans_sf"/>
</dbReference>
<keyword evidence="5" id="KW-0472">Membrane</keyword>
<dbReference type="SUPFAM" id="SSF53335">
    <property type="entry name" value="S-adenosyl-L-methionine-dependent methyltransferases"/>
    <property type="match status" value="1"/>
</dbReference>
<dbReference type="EMBL" id="FNPR01000002">
    <property type="protein sequence ID" value="SDY55722.1"/>
    <property type="molecule type" value="Genomic_DNA"/>
</dbReference>
<feature type="transmembrane region" description="Helical" evidence="5">
    <location>
        <begin position="227"/>
        <end position="244"/>
    </location>
</feature>
<dbReference type="SUPFAM" id="SSF103473">
    <property type="entry name" value="MFS general substrate transporter"/>
    <property type="match status" value="1"/>
</dbReference>
<evidence type="ECO:0000256" key="1">
    <source>
        <dbReference type="ARBA" id="ARBA00007867"/>
    </source>
</evidence>
<evidence type="ECO:0000256" key="4">
    <source>
        <dbReference type="PROSITE-ProRule" id="PRU00354"/>
    </source>
</evidence>
<evidence type="ECO:0000259" key="6">
    <source>
        <dbReference type="PROSITE" id="PS51006"/>
    </source>
</evidence>
<feature type="transmembrane region" description="Helical" evidence="5">
    <location>
        <begin position="171"/>
        <end position="194"/>
    </location>
</feature>
<dbReference type="PANTHER" id="PTHR43317">
    <property type="entry name" value="THERMOSPERMINE SYNTHASE ACAULIS5"/>
    <property type="match status" value="1"/>
</dbReference>
<evidence type="ECO:0000256" key="5">
    <source>
        <dbReference type="SAM" id="Phobius"/>
    </source>
</evidence>
<reference evidence="7 8" key="1">
    <citation type="submission" date="2016-10" db="EMBL/GenBank/DDBJ databases">
        <authorList>
            <person name="de Groot N.N."/>
        </authorList>
    </citation>
    <scope>NUCLEOTIDE SEQUENCE [LARGE SCALE GENOMIC DNA]</scope>
    <source>
        <strain evidence="7 8">DSM 24677</strain>
    </source>
</reference>
<dbReference type="NCBIfam" id="NF037959">
    <property type="entry name" value="MFS_SpdSyn"/>
    <property type="match status" value="1"/>
</dbReference>
<organism evidence="7 8">
    <name type="scientific">Lentibacter algarum</name>
    <dbReference type="NCBI Taxonomy" id="576131"/>
    <lineage>
        <taxon>Bacteria</taxon>
        <taxon>Pseudomonadati</taxon>
        <taxon>Pseudomonadota</taxon>
        <taxon>Alphaproteobacteria</taxon>
        <taxon>Rhodobacterales</taxon>
        <taxon>Roseobacteraceae</taxon>
        <taxon>Lentibacter</taxon>
    </lineage>
</organism>
<feature type="active site" description="Proton acceptor" evidence="4">
    <location>
        <position position="386"/>
    </location>
</feature>
<feature type="transmembrane region" description="Helical" evidence="5">
    <location>
        <begin position="131"/>
        <end position="159"/>
    </location>
</feature>
<feature type="transmembrane region" description="Helical" evidence="5">
    <location>
        <begin position="200"/>
        <end position="220"/>
    </location>
</feature>
<dbReference type="Gene3D" id="3.40.50.150">
    <property type="entry name" value="Vaccinia Virus protein VP39"/>
    <property type="match status" value="1"/>
</dbReference>
<evidence type="ECO:0000256" key="2">
    <source>
        <dbReference type="ARBA" id="ARBA00022679"/>
    </source>
</evidence>
<dbReference type="PANTHER" id="PTHR43317:SF1">
    <property type="entry name" value="THERMOSPERMINE SYNTHASE ACAULIS5"/>
    <property type="match status" value="1"/>
</dbReference>
<evidence type="ECO:0000313" key="8">
    <source>
        <dbReference type="Proteomes" id="UP000199026"/>
    </source>
</evidence>
<name>A0A1H3KU75_9RHOB</name>
<dbReference type="STRING" id="576131.SAMN05444486_102754"/>
<keyword evidence="5" id="KW-1133">Transmembrane helix</keyword>
<keyword evidence="5" id="KW-0812">Transmembrane</keyword>
<comment type="similarity">
    <text evidence="1">Belongs to the spermidine/spermine synthase family.</text>
</comment>